<keyword evidence="1" id="KW-0812">Transmembrane</keyword>
<dbReference type="EMBL" id="CADCVN010000910">
    <property type="protein sequence ID" value="CAA9508703.1"/>
    <property type="molecule type" value="Genomic_DNA"/>
</dbReference>
<gene>
    <name evidence="2" type="ORF">AVDCRST_MAG96-2351</name>
</gene>
<evidence type="ECO:0000256" key="1">
    <source>
        <dbReference type="SAM" id="Phobius"/>
    </source>
</evidence>
<feature type="transmembrane region" description="Helical" evidence="1">
    <location>
        <begin position="6"/>
        <end position="27"/>
    </location>
</feature>
<keyword evidence="1" id="KW-1133">Transmembrane helix</keyword>
<protein>
    <submittedName>
        <fullName evidence="2">Uncharacterized protein</fullName>
    </submittedName>
</protein>
<reference evidence="2" key="1">
    <citation type="submission" date="2020-02" db="EMBL/GenBank/DDBJ databases">
        <authorList>
            <person name="Meier V. D."/>
        </authorList>
    </citation>
    <scope>NUCLEOTIDE SEQUENCE</scope>
    <source>
        <strain evidence="2">AVDCRST_MAG96</strain>
    </source>
</reference>
<accession>A0A6J4SYV4</accession>
<keyword evidence="1" id="KW-0472">Membrane</keyword>
<sequence>MIAHTFSEFYGSCISFILIIKLFKVAAKDKLFYYRVR</sequence>
<evidence type="ECO:0000313" key="2">
    <source>
        <dbReference type="EMBL" id="CAA9508703.1"/>
    </source>
</evidence>
<name>A0A6J4SYV4_9BACT</name>
<organism evidence="2">
    <name type="scientific">uncultured Segetibacter sp</name>
    <dbReference type="NCBI Taxonomy" id="481133"/>
    <lineage>
        <taxon>Bacteria</taxon>
        <taxon>Pseudomonadati</taxon>
        <taxon>Bacteroidota</taxon>
        <taxon>Chitinophagia</taxon>
        <taxon>Chitinophagales</taxon>
        <taxon>Chitinophagaceae</taxon>
        <taxon>Segetibacter</taxon>
        <taxon>environmental samples</taxon>
    </lineage>
</organism>
<dbReference type="AlphaFoldDB" id="A0A6J4SYV4"/>
<proteinExistence type="predicted"/>